<feature type="binding site" evidence="4">
    <location>
        <position position="212"/>
    </location>
    <ligand>
        <name>1D-myo-inositol 2-(L-cysteinylamino)-2-deoxy-alpha-D-glucopyranoside</name>
        <dbReference type="ChEBI" id="CHEBI:58887"/>
    </ligand>
</feature>
<organism evidence="6 7">
    <name type="scientific">Blastococcus xanthinilyticus</name>
    <dbReference type="NCBI Taxonomy" id="1564164"/>
    <lineage>
        <taxon>Bacteria</taxon>
        <taxon>Bacillati</taxon>
        <taxon>Actinomycetota</taxon>
        <taxon>Actinomycetes</taxon>
        <taxon>Geodermatophilales</taxon>
        <taxon>Geodermatophilaceae</taxon>
        <taxon>Blastococcus</taxon>
    </lineage>
</organism>
<sequence length="297" mass="32192">MTTGTDVLEVRALLRAAATADGVRPLSEEGELRLQHGSPGGVDLVVRDGGDLAGYARLDDGTAELVVHPAFRRRGHGTTLVRRLVEAAADRPLDVWAHGDLPGSAELLGAHGFRRARVLLQLRRDLAGVDPDPRPELPADVHVLPFRPGRDEDAWLAVNARAFDWHPEQGRMTRADLALREAEPWFDPAGFLMAWRGDPDAGGTLLGSHWTKVHPPGDAGDDAVGEIYVLGVDPAAQGMRLGRALTDLGLAHLRGRGLGEVLLYVEEDNAAAVRLYEGRGFRRFAVDVSWHREPQGG</sequence>
<dbReference type="InterPro" id="IPR016181">
    <property type="entry name" value="Acyl_CoA_acyltransferase"/>
</dbReference>
<proteinExistence type="inferred from homology"/>
<dbReference type="PROSITE" id="PS51186">
    <property type="entry name" value="GNAT"/>
    <property type="match status" value="2"/>
</dbReference>
<dbReference type="AlphaFoldDB" id="A0A5S5D0H1"/>
<evidence type="ECO:0000256" key="3">
    <source>
        <dbReference type="ARBA" id="ARBA00023315"/>
    </source>
</evidence>
<accession>A0A5S5D0H1</accession>
<dbReference type="InterPro" id="IPR000182">
    <property type="entry name" value="GNAT_dom"/>
</dbReference>
<evidence type="ECO:0000259" key="5">
    <source>
        <dbReference type="PROSITE" id="PS51186"/>
    </source>
</evidence>
<dbReference type="Pfam" id="PF00583">
    <property type="entry name" value="Acetyltransf_1"/>
    <property type="match status" value="2"/>
</dbReference>
<dbReference type="EMBL" id="VNHW01000002">
    <property type="protein sequence ID" value="TYP89547.1"/>
    <property type="molecule type" value="Genomic_DNA"/>
</dbReference>
<evidence type="ECO:0000313" key="7">
    <source>
        <dbReference type="Proteomes" id="UP000322499"/>
    </source>
</evidence>
<keyword evidence="1 4" id="KW-0808">Transferase</keyword>
<dbReference type="GO" id="GO:0035447">
    <property type="term" value="F:mycothiol synthase activity"/>
    <property type="evidence" value="ECO:0007669"/>
    <property type="project" value="UniProtKB-UniRule"/>
</dbReference>
<feature type="binding site" evidence="4">
    <location>
        <begin position="65"/>
        <end position="67"/>
    </location>
    <ligand>
        <name>acetyl-CoA</name>
        <dbReference type="ChEBI" id="CHEBI:57288"/>
        <label>1</label>
    </ligand>
</feature>
<feature type="domain" description="N-acetyltransferase" evidence="5">
    <location>
        <begin position="1"/>
        <end position="135"/>
    </location>
</feature>
<dbReference type="PIRSF" id="PIRSF021524">
    <property type="entry name" value="MSH_acetyltransferase"/>
    <property type="match status" value="1"/>
</dbReference>
<dbReference type="RefSeq" id="WP_166531651.1">
    <property type="nucleotide sequence ID" value="NZ_VNHW01000002.1"/>
</dbReference>
<dbReference type="SUPFAM" id="SSF55729">
    <property type="entry name" value="Acyl-CoA N-acyltransferases (Nat)"/>
    <property type="match status" value="1"/>
</dbReference>
<feature type="binding site" evidence="4">
    <location>
        <position position="28"/>
    </location>
    <ligand>
        <name>1D-myo-inositol 2-(L-cysteinylamino)-2-deoxy-alpha-D-glucopyranoside</name>
        <dbReference type="ChEBI" id="CHEBI:58887"/>
    </ligand>
</feature>
<dbReference type="HAMAP" id="MF_01698">
    <property type="entry name" value="MshD"/>
    <property type="match status" value="1"/>
</dbReference>
<comment type="function">
    <text evidence="4">Catalyzes the transfer of acetyl from acetyl-CoA to desacetylmycothiol (Cys-GlcN-Ins) to form mycothiol.</text>
</comment>
<feature type="binding site" evidence="4">
    <location>
        <position position="168"/>
    </location>
    <ligand>
        <name>1D-myo-inositol 2-(L-cysteinylamino)-2-deoxy-alpha-D-glucopyranoside</name>
        <dbReference type="ChEBI" id="CHEBI:58887"/>
    </ligand>
</feature>
<evidence type="ECO:0000256" key="2">
    <source>
        <dbReference type="ARBA" id="ARBA00022737"/>
    </source>
</evidence>
<dbReference type="EC" id="2.3.1.189" evidence="4"/>
<dbReference type="GO" id="GO:0010125">
    <property type="term" value="P:mycothiol biosynthetic process"/>
    <property type="evidence" value="ECO:0007669"/>
    <property type="project" value="UniProtKB-UniRule"/>
</dbReference>
<keyword evidence="2 4" id="KW-0677">Repeat</keyword>
<comment type="caution">
    <text evidence="6">The sequence shown here is derived from an EMBL/GenBank/DDBJ whole genome shotgun (WGS) entry which is preliminary data.</text>
</comment>
<comment type="catalytic activity">
    <reaction evidence="4">
        <text>1D-myo-inositol 2-(L-cysteinylamino)-2-deoxy-alpha-D-glucopyranoside + acetyl-CoA = mycothiol + CoA + H(+)</text>
        <dbReference type="Rhea" id="RHEA:26172"/>
        <dbReference type="ChEBI" id="CHEBI:15378"/>
        <dbReference type="ChEBI" id="CHEBI:16768"/>
        <dbReference type="ChEBI" id="CHEBI:57287"/>
        <dbReference type="ChEBI" id="CHEBI:57288"/>
        <dbReference type="ChEBI" id="CHEBI:58887"/>
        <dbReference type="EC" id="2.3.1.189"/>
    </reaction>
</comment>
<dbReference type="NCBIfam" id="TIGR03448">
    <property type="entry name" value="mycothiol_MshD"/>
    <property type="match status" value="1"/>
</dbReference>
<dbReference type="InterPro" id="IPR050832">
    <property type="entry name" value="Bact_Acetyltransf"/>
</dbReference>
<feature type="binding site" evidence="4">
    <location>
        <position position="264"/>
    </location>
    <ligand>
        <name>1D-myo-inositol 2-(L-cysteinylamino)-2-deoxy-alpha-D-glucopyranoside</name>
        <dbReference type="ChEBI" id="CHEBI:58887"/>
    </ligand>
</feature>
<gene>
    <name evidence="4" type="primary">mshD</name>
    <name evidence="6" type="ORF">BD833_10220</name>
</gene>
<comment type="similarity">
    <text evidence="4">Belongs to the acetyltransferase family. MshD subfamily.</text>
</comment>
<keyword evidence="3 4" id="KW-0012">Acyltransferase</keyword>
<evidence type="ECO:0000313" key="6">
    <source>
        <dbReference type="EMBL" id="TYP89547.1"/>
    </source>
</evidence>
<evidence type="ECO:0000256" key="4">
    <source>
        <dbReference type="HAMAP-Rule" id="MF_01698"/>
    </source>
</evidence>
<dbReference type="Gene3D" id="3.40.630.30">
    <property type="match status" value="1"/>
</dbReference>
<feature type="binding site" evidence="4">
    <location>
        <begin position="269"/>
        <end position="274"/>
    </location>
    <ligand>
        <name>acetyl-CoA</name>
        <dbReference type="ChEBI" id="CHEBI:57288"/>
        <label>2</label>
    </ligand>
</feature>
<reference evidence="6 7" key="1">
    <citation type="submission" date="2019-07" db="EMBL/GenBank/DDBJ databases">
        <title>Genomic Encyclopedia of Archaeal and Bacterial Type Strains, Phase II (KMG-II): from individual species to whole genera.</title>
        <authorList>
            <person name="Goeker M."/>
        </authorList>
    </citation>
    <scope>NUCLEOTIDE SEQUENCE [LARGE SCALE GENOMIC DNA]</scope>
    <source>
        <strain evidence="6 7">DSM 46842</strain>
    </source>
</reference>
<evidence type="ECO:0000256" key="1">
    <source>
        <dbReference type="ARBA" id="ARBA00022679"/>
    </source>
</evidence>
<name>A0A5S5D0H1_9ACTN</name>
<dbReference type="Proteomes" id="UP000322499">
    <property type="component" value="Unassembled WGS sequence"/>
</dbReference>
<feature type="binding site" evidence="4">
    <location>
        <begin position="230"/>
        <end position="232"/>
    </location>
    <ligand>
        <name>acetyl-CoA</name>
        <dbReference type="ChEBI" id="CHEBI:57288"/>
        <label>2</label>
    </ligand>
</feature>
<dbReference type="PANTHER" id="PTHR43877">
    <property type="entry name" value="AMINOALKYLPHOSPHONATE N-ACETYLTRANSFERASE-RELATED-RELATED"/>
    <property type="match status" value="1"/>
</dbReference>
<comment type="subunit">
    <text evidence="4">Monomer.</text>
</comment>
<dbReference type="InterPro" id="IPR017813">
    <property type="entry name" value="Mycothiol_AcTrfase"/>
</dbReference>
<feature type="binding site" evidence="4">
    <location>
        <position position="226"/>
    </location>
    <ligand>
        <name>1D-myo-inositol 2-(L-cysteinylamino)-2-deoxy-alpha-D-glucopyranoside</name>
        <dbReference type="ChEBI" id="CHEBI:58887"/>
    </ligand>
</feature>
<dbReference type="CDD" id="cd04301">
    <property type="entry name" value="NAT_SF"/>
    <property type="match status" value="2"/>
</dbReference>
<keyword evidence="7" id="KW-1185">Reference proteome</keyword>
<comment type="caution">
    <text evidence="4">Lacks conserved residue(s) required for the propagation of feature annotation.</text>
</comment>
<feature type="domain" description="N-acetyltransferase" evidence="5">
    <location>
        <begin position="141"/>
        <end position="297"/>
    </location>
</feature>
<protein>
    <recommendedName>
        <fullName evidence="4">Mycothiol acetyltransferase</fullName>
        <shortName evidence="4">MSH acetyltransferase</shortName>
        <ecNumber evidence="4">2.3.1.189</ecNumber>
    </recommendedName>
    <alternativeName>
        <fullName evidence="4">Mycothiol synthase</fullName>
    </alternativeName>
</protein>